<dbReference type="EMBL" id="KV878584">
    <property type="protein sequence ID" value="OJJ60676.1"/>
    <property type="molecule type" value="Genomic_DNA"/>
</dbReference>
<dbReference type="CDD" id="cd00067">
    <property type="entry name" value="GAL4"/>
    <property type="match status" value="1"/>
</dbReference>
<name>A0A1L9TML4_9EURO</name>
<dbReference type="PANTHER" id="PTHR37534:SF46">
    <property type="entry name" value="ZN(II)2CYS6 TRANSCRIPTION FACTOR (EUROFUNG)"/>
    <property type="match status" value="1"/>
</dbReference>
<keyword evidence="8" id="KW-1185">Reference proteome</keyword>
<dbReference type="PANTHER" id="PTHR37534">
    <property type="entry name" value="TRANSCRIPTIONAL ACTIVATOR PROTEIN UGA3"/>
    <property type="match status" value="1"/>
</dbReference>
<sequence length="479" mass="53248">MQRKACDQCHARRKRCLTRPASSTCTRCEKASLTCTTSRQQPRVGRPPKEDRGLPGAARASLGLWDCTVSTPKEIPTAPETATASPESQSQSQSRPQPDDLDPNLEFYRQHDIYMIGSTFASDFHRALEYCHSHSAPLLDDIFHACSSSLSWARFGVLSADQVDVASGAASVEKLRNAVITHTHDAAAVLMLGQALAAFDSLVASTATMSILRYTLSLVRPWYPDILGTRVLESVAISPIFWDTVWCLLHREIPIVKPVLAREGIVDRVAGLCTSLLPILYDLCVVSHSLAKPSISESEVKSQYEALGIIENRIRTWDPEPILSTSSSSPPANTHYTPLETLSMKTQVSMYRTAILLLIHHIRTSSPPHHPKHEYDSEYAPTLAREILTTRANFFALAGHTAKLQNTSFPLILAMLTIPNIPTEGMWESSTRLQNRPACVEKLFAFEKYFWMRREAEEEKSSIFEIVCDEAGPGFVPLM</sequence>
<dbReference type="PROSITE" id="PS50048">
    <property type="entry name" value="ZN2_CY6_FUNGAL_2"/>
    <property type="match status" value="1"/>
</dbReference>
<keyword evidence="3" id="KW-0804">Transcription</keyword>
<evidence type="ECO:0000313" key="7">
    <source>
        <dbReference type="EMBL" id="OJJ60676.1"/>
    </source>
</evidence>
<feature type="region of interest" description="Disordered" evidence="5">
    <location>
        <begin position="36"/>
        <end position="56"/>
    </location>
</feature>
<evidence type="ECO:0000256" key="3">
    <source>
        <dbReference type="ARBA" id="ARBA00023163"/>
    </source>
</evidence>
<keyword evidence="2" id="KW-0238">DNA-binding</keyword>
<dbReference type="GO" id="GO:0000981">
    <property type="term" value="F:DNA-binding transcription factor activity, RNA polymerase II-specific"/>
    <property type="evidence" value="ECO:0007669"/>
    <property type="project" value="InterPro"/>
</dbReference>
<dbReference type="GeneID" id="63762531"/>
<dbReference type="VEuPathDB" id="FungiDB:ASPSYDRAFT_42449"/>
<gene>
    <name evidence="7" type="ORF">ASPSYDRAFT_42449</name>
</gene>
<evidence type="ECO:0000313" key="8">
    <source>
        <dbReference type="Proteomes" id="UP000184356"/>
    </source>
</evidence>
<dbReference type="InterPro" id="IPR001138">
    <property type="entry name" value="Zn2Cys6_DnaBD"/>
</dbReference>
<proteinExistence type="predicted"/>
<dbReference type="RefSeq" id="XP_040704482.1">
    <property type="nucleotide sequence ID" value="XM_040846458.1"/>
</dbReference>
<dbReference type="GO" id="GO:0003677">
    <property type="term" value="F:DNA binding"/>
    <property type="evidence" value="ECO:0007669"/>
    <property type="project" value="UniProtKB-KW"/>
</dbReference>
<keyword evidence="1" id="KW-0805">Transcription regulation</keyword>
<evidence type="ECO:0000256" key="4">
    <source>
        <dbReference type="ARBA" id="ARBA00023242"/>
    </source>
</evidence>
<dbReference type="InterPro" id="IPR036864">
    <property type="entry name" value="Zn2-C6_fun-type_DNA-bd_sf"/>
</dbReference>
<dbReference type="OrthoDB" id="4137815at2759"/>
<reference evidence="8" key="1">
    <citation type="journal article" date="2017" name="Genome Biol.">
        <title>Comparative genomics reveals high biological diversity and specific adaptations in the industrially and medically important fungal genus Aspergillus.</title>
        <authorList>
            <person name="de Vries R.P."/>
            <person name="Riley R."/>
            <person name="Wiebenga A."/>
            <person name="Aguilar-Osorio G."/>
            <person name="Amillis S."/>
            <person name="Uchima C.A."/>
            <person name="Anderluh G."/>
            <person name="Asadollahi M."/>
            <person name="Askin M."/>
            <person name="Barry K."/>
            <person name="Battaglia E."/>
            <person name="Bayram O."/>
            <person name="Benocci T."/>
            <person name="Braus-Stromeyer S.A."/>
            <person name="Caldana C."/>
            <person name="Canovas D."/>
            <person name="Cerqueira G.C."/>
            <person name="Chen F."/>
            <person name="Chen W."/>
            <person name="Choi C."/>
            <person name="Clum A."/>
            <person name="Dos Santos R.A."/>
            <person name="Damasio A.R."/>
            <person name="Diallinas G."/>
            <person name="Emri T."/>
            <person name="Fekete E."/>
            <person name="Flipphi M."/>
            <person name="Freyberg S."/>
            <person name="Gallo A."/>
            <person name="Gournas C."/>
            <person name="Habgood R."/>
            <person name="Hainaut M."/>
            <person name="Harispe M.L."/>
            <person name="Henrissat B."/>
            <person name="Hilden K.S."/>
            <person name="Hope R."/>
            <person name="Hossain A."/>
            <person name="Karabika E."/>
            <person name="Karaffa L."/>
            <person name="Karanyi Z."/>
            <person name="Krasevec N."/>
            <person name="Kuo A."/>
            <person name="Kusch H."/>
            <person name="LaButti K."/>
            <person name="Lagendijk E.L."/>
            <person name="Lapidus A."/>
            <person name="Levasseur A."/>
            <person name="Lindquist E."/>
            <person name="Lipzen A."/>
            <person name="Logrieco A.F."/>
            <person name="MacCabe A."/>
            <person name="Maekelae M.R."/>
            <person name="Malavazi I."/>
            <person name="Melin P."/>
            <person name="Meyer V."/>
            <person name="Mielnichuk N."/>
            <person name="Miskei M."/>
            <person name="Molnar A.P."/>
            <person name="Mule G."/>
            <person name="Ngan C.Y."/>
            <person name="Orejas M."/>
            <person name="Orosz E."/>
            <person name="Ouedraogo J.P."/>
            <person name="Overkamp K.M."/>
            <person name="Park H.-S."/>
            <person name="Perrone G."/>
            <person name="Piumi F."/>
            <person name="Punt P.J."/>
            <person name="Ram A.F."/>
            <person name="Ramon A."/>
            <person name="Rauscher S."/>
            <person name="Record E."/>
            <person name="Riano-Pachon D.M."/>
            <person name="Robert V."/>
            <person name="Roehrig J."/>
            <person name="Ruller R."/>
            <person name="Salamov A."/>
            <person name="Salih N.S."/>
            <person name="Samson R.A."/>
            <person name="Sandor E."/>
            <person name="Sanguinetti M."/>
            <person name="Schuetze T."/>
            <person name="Sepcic K."/>
            <person name="Shelest E."/>
            <person name="Sherlock G."/>
            <person name="Sophianopoulou V."/>
            <person name="Squina F.M."/>
            <person name="Sun H."/>
            <person name="Susca A."/>
            <person name="Todd R.B."/>
            <person name="Tsang A."/>
            <person name="Unkles S.E."/>
            <person name="van de Wiele N."/>
            <person name="van Rossen-Uffink D."/>
            <person name="Oliveira J.V."/>
            <person name="Vesth T.C."/>
            <person name="Visser J."/>
            <person name="Yu J.-H."/>
            <person name="Zhou M."/>
            <person name="Andersen M.R."/>
            <person name="Archer D.B."/>
            <person name="Baker S.E."/>
            <person name="Benoit I."/>
            <person name="Brakhage A.A."/>
            <person name="Braus G.H."/>
            <person name="Fischer R."/>
            <person name="Frisvad J.C."/>
            <person name="Goldman G.H."/>
            <person name="Houbraken J."/>
            <person name="Oakley B."/>
            <person name="Pocsi I."/>
            <person name="Scazzocchio C."/>
            <person name="Seiboth B."/>
            <person name="vanKuyk P.A."/>
            <person name="Wortman J."/>
            <person name="Dyer P.S."/>
            <person name="Grigoriev I.V."/>
        </authorList>
    </citation>
    <scope>NUCLEOTIDE SEQUENCE [LARGE SCALE GENOMIC DNA]</scope>
    <source>
        <strain evidence="8">CBS 593.65</strain>
    </source>
</reference>
<evidence type="ECO:0000256" key="5">
    <source>
        <dbReference type="SAM" id="MobiDB-lite"/>
    </source>
</evidence>
<feature type="region of interest" description="Disordered" evidence="5">
    <location>
        <begin position="75"/>
        <end position="103"/>
    </location>
</feature>
<accession>A0A1L9TML4</accession>
<feature type="compositionally biased region" description="Low complexity" evidence="5">
    <location>
        <begin position="85"/>
        <end position="96"/>
    </location>
</feature>
<protein>
    <recommendedName>
        <fullName evidence="6">Zn(2)-C6 fungal-type domain-containing protein</fullName>
    </recommendedName>
</protein>
<evidence type="ECO:0000256" key="2">
    <source>
        <dbReference type="ARBA" id="ARBA00023125"/>
    </source>
</evidence>
<keyword evidence="4" id="KW-0539">Nucleus</keyword>
<feature type="domain" description="Zn(2)-C6 fungal-type" evidence="6">
    <location>
        <begin position="5"/>
        <end position="37"/>
    </location>
</feature>
<evidence type="ECO:0000256" key="1">
    <source>
        <dbReference type="ARBA" id="ARBA00023015"/>
    </source>
</evidence>
<dbReference type="AlphaFoldDB" id="A0A1L9TML4"/>
<evidence type="ECO:0000259" key="6">
    <source>
        <dbReference type="PROSITE" id="PS50048"/>
    </source>
</evidence>
<dbReference type="PROSITE" id="PS00463">
    <property type="entry name" value="ZN2_CY6_FUNGAL_1"/>
    <property type="match status" value="1"/>
</dbReference>
<dbReference type="SUPFAM" id="SSF57701">
    <property type="entry name" value="Zn2/Cys6 DNA-binding domain"/>
    <property type="match status" value="1"/>
</dbReference>
<dbReference type="GO" id="GO:0008270">
    <property type="term" value="F:zinc ion binding"/>
    <property type="evidence" value="ECO:0007669"/>
    <property type="project" value="InterPro"/>
</dbReference>
<dbReference type="Proteomes" id="UP000184356">
    <property type="component" value="Unassembled WGS sequence"/>
</dbReference>
<organism evidence="7 8">
    <name type="scientific">Aspergillus sydowii CBS 593.65</name>
    <dbReference type="NCBI Taxonomy" id="1036612"/>
    <lineage>
        <taxon>Eukaryota</taxon>
        <taxon>Fungi</taxon>
        <taxon>Dikarya</taxon>
        <taxon>Ascomycota</taxon>
        <taxon>Pezizomycotina</taxon>
        <taxon>Eurotiomycetes</taxon>
        <taxon>Eurotiomycetidae</taxon>
        <taxon>Eurotiales</taxon>
        <taxon>Aspergillaceae</taxon>
        <taxon>Aspergillus</taxon>
        <taxon>Aspergillus subgen. Nidulantes</taxon>
    </lineage>
</organism>